<evidence type="ECO:0000256" key="3">
    <source>
        <dbReference type="SAM" id="MobiDB-lite"/>
    </source>
</evidence>
<feature type="domain" description="C2H2-type" evidence="5">
    <location>
        <begin position="174"/>
        <end position="202"/>
    </location>
</feature>
<dbReference type="GO" id="GO:0006357">
    <property type="term" value="P:regulation of transcription by RNA polymerase II"/>
    <property type="evidence" value="ECO:0007669"/>
    <property type="project" value="TreeGrafter"/>
</dbReference>
<dbReference type="Pfam" id="PF00651">
    <property type="entry name" value="BTB"/>
    <property type="match status" value="1"/>
</dbReference>
<dbReference type="AlphaFoldDB" id="A0A6A4WHW6"/>
<dbReference type="PANTHER" id="PTHR23110">
    <property type="entry name" value="BTB DOMAIN TRANSCRIPTION FACTOR"/>
    <property type="match status" value="1"/>
</dbReference>
<dbReference type="InterPro" id="IPR013087">
    <property type="entry name" value="Znf_C2H2_type"/>
</dbReference>
<evidence type="ECO:0000313" key="6">
    <source>
        <dbReference type="EMBL" id="KAF0302352.1"/>
    </source>
</evidence>
<dbReference type="InterPro" id="IPR051095">
    <property type="entry name" value="Dros_DevTransReg"/>
</dbReference>
<dbReference type="PROSITE" id="PS50097">
    <property type="entry name" value="BTB"/>
    <property type="match status" value="1"/>
</dbReference>
<keyword evidence="2" id="KW-0863">Zinc-finger</keyword>
<keyword evidence="2" id="KW-0479">Metal-binding</keyword>
<reference evidence="6 7" key="1">
    <citation type="submission" date="2019-07" db="EMBL/GenBank/DDBJ databases">
        <title>Draft genome assembly of a fouling barnacle, Amphibalanus amphitrite (Darwin, 1854): The first reference genome for Thecostraca.</title>
        <authorList>
            <person name="Kim W."/>
        </authorList>
    </citation>
    <scope>NUCLEOTIDE SEQUENCE [LARGE SCALE GENOMIC DNA]</scope>
    <source>
        <strain evidence="6">SNU_AA5</strain>
        <tissue evidence="6">Soma without cirri and trophi</tissue>
    </source>
</reference>
<name>A0A6A4WHW6_AMPAM</name>
<dbReference type="OrthoDB" id="6335452at2759"/>
<dbReference type="PANTHER" id="PTHR23110:SF109">
    <property type="entry name" value="FI07618P-RELATED"/>
    <property type="match status" value="1"/>
</dbReference>
<dbReference type="Pfam" id="PF00096">
    <property type="entry name" value="zf-C2H2"/>
    <property type="match status" value="1"/>
</dbReference>
<organism evidence="6 7">
    <name type="scientific">Amphibalanus amphitrite</name>
    <name type="common">Striped barnacle</name>
    <name type="synonym">Balanus amphitrite</name>
    <dbReference type="NCBI Taxonomy" id="1232801"/>
    <lineage>
        <taxon>Eukaryota</taxon>
        <taxon>Metazoa</taxon>
        <taxon>Ecdysozoa</taxon>
        <taxon>Arthropoda</taxon>
        <taxon>Crustacea</taxon>
        <taxon>Multicrustacea</taxon>
        <taxon>Cirripedia</taxon>
        <taxon>Thoracica</taxon>
        <taxon>Thoracicalcarea</taxon>
        <taxon>Balanomorpha</taxon>
        <taxon>Balanoidea</taxon>
        <taxon>Balanidae</taxon>
        <taxon>Amphibalaninae</taxon>
        <taxon>Amphibalanus</taxon>
    </lineage>
</organism>
<dbReference type="GO" id="GO:0048513">
    <property type="term" value="P:animal organ development"/>
    <property type="evidence" value="ECO:0007669"/>
    <property type="project" value="UniProtKB-ARBA"/>
</dbReference>
<dbReference type="PROSITE" id="PS00028">
    <property type="entry name" value="ZINC_FINGER_C2H2_1"/>
    <property type="match status" value="1"/>
</dbReference>
<sequence>MADEGDAYRLKWQTHVPSLCTEFMELRKNESYVDVTLVCRGGQIKAHRLLLSSCSPLLERLLAANQEPEATLILPDLQDTDDADESRHHSGSGSDGSDQVTSHVTTTSQDDCVTSCVTSQMASTSQGSDGDQSDPETSLLNPQVELSEGEGRVRVKTEDMTSPMTSPVLEATAGSCVFCKKHFVSASDLRDHISRVHVTDRLEKQFKCDYCPAAFARSAHLEATRKRDLSHSVNAEPLEPSNLTILRLGISIENQHSVSVGGR</sequence>
<protein>
    <submittedName>
        <fullName evidence="6">Broad-complex core protein isoforms 1/2/3/4/5</fullName>
    </submittedName>
</protein>
<evidence type="ECO:0000313" key="7">
    <source>
        <dbReference type="Proteomes" id="UP000440578"/>
    </source>
</evidence>
<dbReference type="PROSITE" id="PS50157">
    <property type="entry name" value="ZINC_FINGER_C2H2_2"/>
    <property type="match status" value="1"/>
</dbReference>
<keyword evidence="2" id="KW-0862">Zinc</keyword>
<dbReference type="GO" id="GO:0003006">
    <property type="term" value="P:developmental process involved in reproduction"/>
    <property type="evidence" value="ECO:0007669"/>
    <property type="project" value="UniProtKB-ARBA"/>
</dbReference>
<dbReference type="Gene3D" id="3.30.160.60">
    <property type="entry name" value="Classic Zinc Finger"/>
    <property type="match status" value="1"/>
</dbReference>
<dbReference type="Gene3D" id="3.30.710.10">
    <property type="entry name" value="Potassium Channel Kv1.1, Chain A"/>
    <property type="match status" value="1"/>
</dbReference>
<dbReference type="GO" id="GO:0008270">
    <property type="term" value="F:zinc ion binding"/>
    <property type="evidence" value="ECO:0007669"/>
    <property type="project" value="UniProtKB-KW"/>
</dbReference>
<dbReference type="InterPro" id="IPR000210">
    <property type="entry name" value="BTB/POZ_dom"/>
</dbReference>
<gene>
    <name evidence="6" type="primary">br_60</name>
    <name evidence="6" type="ORF">FJT64_002965</name>
</gene>
<dbReference type="Proteomes" id="UP000440578">
    <property type="component" value="Unassembled WGS sequence"/>
</dbReference>
<dbReference type="SUPFAM" id="SSF57667">
    <property type="entry name" value="beta-beta-alpha zinc fingers"/>
    <property type="match status" value="1"/>
</dbReference>
<accession>A0A6A4WHW6</accession>
<feature type="region of interest" description="Disordered" evidence="3">
    <location>
        <begin position="123"/>
        <end position="152"/>
    </location>
</feature>
<comment type="caution">
    <text evidence="6">The sequence shown here is derived from an EMBL/GenBank/DDBJ whole genome shotgun (WGS) entry which is preliminary data.</text>
</comment>
<dbReference type="GO" id="GO:0048666">
    <property type="term" value="P:neuron development"/>
    <property type="evidence" value="ECO:0007669"/>
    <property type="project" value="UniProtKB-ARBA"/>
</dbReference>
<dbReference type="EMBL" id="VIIS01001069">
    <property type="protein sequence ID" value="KAF0302352.1"/>
    <property type="molecule type" value="Genomic_DNA"/>
</dbReference>
<proteinExistence type="predicted"/>
<feature type="region of interest" description="Disordered" evidence="3">
    <location>
        <begin position="80"/>
        <end position="104"/>
    </location>
</feature>
<keyword evidence="7" id="KW-1185">Reference proteome</keyword>
<dbReference type="SUPFAM" id="SSF54695">
    <property type="entry name" value="POZ domain"/>
    <property type="match status" value="1"/>
</dbReference>
<keyword evidence="1" id="KW-0539">Nucleus</keyword>
<evidence type="ECO:0000259" key="5">
    <source>
        <dbReference type="PROSITE" id="PS50157"/>
    </source>
</evidence>
<evidence type="ECO:0000256" key="1">
    <source>
        <dbReference type="ARBA" id="ARBA00023242"/>
    </source>
</evidence>
<dbReference type="GO" id="GO:0005634">
    <property type="term" value="C:nucleus"/>
    <property type="evidence" value="ECO:0007669"/>
    <property type="project" value="TreeGrafter"/>
</dbReference>
<feature type="domain" description="BTB" evidence="4">
    <location>
        <begin position="33"/>
        <end position="82"/>
    </location>
</feature>
<evidence type="ECO:0000259" key="4">
    <source>
        <dbReference type="PROSITE" id="PS50097"/>
    </source>
</evidence>
<evidence type="ECO:0000256" key="2">
    <source>
        <dbReference type="PROSITE-ProRule" id="PRU00042"/>
    </source>
</evidence>
<dbReference type="InterPro" id="IPR036236">
    <property type="entry name" value="Znf_C2H2_sf"/>
</dbReference>
<dbReference type="InterPro" id="IPR011333">
    <property type="entry name" value="SKP1/BTB/POZ_sf"/>
</dbReference>